<dbReference type="SMART" id="SM00487">
    <property type="entry name" value="DEXDc"/>
    <property type="match status" value="1"/>
</dbReference>
<dbReference type="GO" id="GO:0003677">
    <property type="term" value="F:DNA binding"/>
    <property type="evidence" value="ECO:0007669"/>
    <property type="project" value="UniProtKB-KW"/>
</dbReference>
<accession>A0AAX2TNY1</accession>
<evidence type="ECO:0000313" key="8">
    <source>
        <dbReference type="Proteomes" id="UP000307092"/>
    </source>
</evidence>
<keyword evidence="3 7" id="KW-0067">ATP-binding</keyword>
<dbReference type="Proteomes" id="UP000307092">
    <property type="component" value="Unassembled WGS sequence"/>
</dbReference>
<feature type="non-terminal residue" evidence="7">
    <location>
        <position position="145"/>
    </location>
</feature>
<keyword evidence="5" id="KW-0234">DNA repair</keyword>
<dbReference type="InterPro" id="IPR027417">
    <property type="entry name" value="P-loop_NTPase"/>
</dbReference>
<keyword evidence="1" id="KW-0227">DNA damage</keyword>
<evidence type="ECO:0000256" key="5">
    <source>
        <dbReference type="ARBA" id="ARBA00023204"/>
    </source>
</evidence>
<feature type="non-terminal residue" evidence="7">
    <location>
        <position position="1"/>
    </location>
</feature>
<dbReference type="SUPFAM" id="SSF52540">
    <property type="entry name" value="P-loop containing nucleoside triphosphate hydrolases"/>
    <property type="match status" value="1"/>
</dbReference>
<evidence type="ECO:0000259" key="6">
    <source>
        <dbReference type="PROSITE" id="PS51192"/>
    </source>
</evidence>
<evidence type="ECO:0000256" key="2">
    <source>
        <dbReference type="ARBA" id="ARBA00022801"/>
    </source>
</evidence>
<keyword evidence="3 7" id="KW-0347">Helicase</keyword>
<dbReference type="AlphaFoldDB" id="A0AAX2TNY1"/>
<evidence type="ECO:0000256" key="4">
    <source>
        <dbReference type="ARBA" id="ARBA00023125"/>
    </source>
</evidence>
<dbReference type="Pfam" id="PF00270">
    <property type="entry name" value="DEAD"/>
    <property type="match status" value="1"/>
</dbReference>
<reference evidence="7 8" key="1">
    <citation type="submission" date="2019-04" db="EMBL/GenBank/DDBJ databases">
        <title>The CDC panel for molecular diagnostics of ciprofloxacin resistance and its use for research and clinical development.</title>
        <authorList>
            <person name="Liu H."/>
            <person name="Tang K."/>
            <person name="Pham C."/>
            <person name="Schmerer M."/>
        </authorList>
    </citation>
    <scope>NUCLEOTIDE SEQUENCE [LARGE SCALE GENOMIC DNA]</scope>
    <source>
        <strain evidence="7 8">LRRBGS_0742</strain>
    </source>
</reference>
<dbReference type="EMBL" id="SUQX01000239">
    <property type="protein sequence ID" value="TJX00995.1"/>
    <property type="molecule type" value="Genomic_DNA"/>
</dbReference>
<dbReference type="PANTHER" id="PTHR47964:SF1">
    <property type="entry name" value="ATP-DEPENDENT DNA HELICASE HOMOLOG RECG, CHLOROPLASTIC"/>
    <property type="match status" value="1"/>
</dbReference>
<keyword evidence="4" id="KW-0238">DNA-binding</keyword>
<evidence type="ECO:0000256" key="1">
    <source>
        <dbReference type="ARBA" id="ARBA00022763"/>
    </source>
</evidence>
<evidence type="ECO:0000313" key="7">
    <source>
        <dbReference type="EMBL" id="TJX00995.1"/>
    </source>
</evidence>
<dbReference type="RefSeq" id="WP_146710755.1">
    <property type="nucleotide sequence ID" value="NZ_SUQX01000239.1"/>
</dbReference>
<dbReference type="InterPro" id="IPR047112">
    <property type="entry name" value="RecG/Mfd"/>
</dbReference>
<dbReference type="GO" id="GO:0003678">
    <property type="term" value="F:DNA helicase activity"/>
    <property type="evidence" value="ECO:0007669"/>
    <property type="project" value="TreeGrafter"/>
</dbReference>
<dbReference type="GO" id="GO:0006281">
    <property type="term" value="P:DNA repair"/>
    <property type="evidence" value="ECO:0007669"/>
    <property type="project" value="UniProtKB-KW"/>
</dbReference>
<gene>
    <name evidence="7" type="ORF">E8M63_13830</name>
</gene>
<dbReference type="GO" id="GO:0005524">
    <property type="term" value="F:ATP binding"/>
    <property type="evidence" value="ECO:0007669"/>
    <property type="project" value="InterPro"/>
</dbReference>
<keyword evidence="2" id="KW-0378">Hydrolase</keyword>
<dbReference type="Gene3D" id="3.40.50.300">
    <property type="entry name" value="P-loop containing nucleotide triphosphate hydrolases"/>
    <property type="match status" value="1"/>
</dbReference>
<sequence>ERFVARFPYFTTVDQAKAIRDVLDDLASGHPMDRVVCGDVGFGKTEVALRAAAAVALSGKQVAIVVPTTVLARQHVATFRKRFAPFGIEVGSLSRATSAQEMRETKEGLRSGKMKVVVGTQAIASKDVKFAKLSLVIVDEEQHFG</sequence>
<dbReference type="PROSITE" id="PS51192">
    <property type="entry name" value="HELICASE_ATP_BIND_1"/>
    <property type="match status" value="1"/>
</dbReference>
<evidence type="ECO:0000256" key="3">
    <source>
        <dbReference type="ARBA" id="ARBA00022806"/>
    </source>
</evidence>
<protein>
    <submittedName>
        <fullName evidence="7">DEAD/DEAH box helicase</fullName>
    </submittedName>
</protein>
<name>A0AAX2TNY1_NEIGO</name>
<proteinExistence type="predicted"/>
<keyword evidence="3 7" id="KW-0547">Nucleotide-binding</keyword>
<dbReference type="InterPro" id="IPR014001">
    <property type="entry name" value="Helicase_ATP-bd"/>
</dbReference>
<feature type="domain" description="Helicase ATP-binding" evidence="6">
    <location>
        <begin position="25"/>
        <end position="145"/>
    </location>
</feature>
<dbReference type="GO" id="GO:0016787">
    <property type="term" value="F:hydrolase activity"/>
    <property type="evidence" value="ECO:0007669"/>
    <property type="project" value="UniProtKB-KW"/>
</dbReference>
<dbReference type="InterPro" id="IPR011545">
    <property type="entry name" value="DEAD/DEAH_box_helicase_dom"/>
</dbReference>
<comment type="caution">
    <text evidence="7">The sequence shown here is derived from an EMBL/GenBank/DDBJ whole genome shotgun (WGS) entry which is preliminary data.</text>
</comment>
<dbReference type="PANTHER" id="PTHR47964">
    <property type="entry name" value="ATP-DEPENDENT DNA HELICASE HOMOLOG RECG, CHLOROPLASTIC"/>
    <property type="match status" value="1"/>
</dbReference>
<organism evidence="7 8">
    <name type="scientific">Neisseria gonorrhoeae</name>
    <dbReference type="NCBI Taxonomy" id="485"/>
    <lineage>
        <taxon>Bacteria</taxon>
        <taxon>Pseudomonadati</taxon>
        <taxon>Pseudomonadota</taxon>
        <taxon>Betaproteobacteria</taxon>
        <taxon>Neisseriales</taxon>
        <taxon>Neisseriaceae</taxon>
        <taxon>Neisseria</taxon>
    </lineage>
</organism>